<organism evidence="2 3">
    <name type="scientific">Erwinia typographi</name>
    <dbReference type="NCBI Taxonomy" id="371042"/>
    <lineage>
        <taxon>Bacteria</taxon>
        <taxon>Pseudomonadati</taxon>
        <taxon>Pseudomonadota</taxon>
        <taxon>Gammaproteobacteria</taxon>
        <taxon>Enterobacterales</taxon>
        <taxon>Erwiniaceae</taxon>
        <taxon>Erwinia</taxon>
    </lineage>
</organism>
<dbReference type="AlphaFoldDB" id="A0A0A4ACF3"/>
<dbReference type="PANTHER" id="PTHR37024">
    <property type="entry name" value="TYPE VI SECRETION SYSTEM DUF2094 AND IMPA-RELATED DOMAIN PROTEIN"/>
    <property type="match status" value="1"/>
</dbReference>
<comment type="caution">
    <text evidence="2">The sequence shown here is derived from an EMBL/GenBank/DDBJ whole genome shotgun (WGS) entry which is preliminary data.</text>
</comment>
<protein>
    <recommendedName>
        <fullName evidence="1">ImpA N-terminal domain-containing protein</fullName>
    </recommendedName>
</protein>
<sequence length="365" mass="39482">MPQSGADPRRLADYAALQHEITKLSHSHGPQPDWSRVSSLSVSLLAHGEPDLQVTAWYTLARTHLAGPAGMNEGLVMLKVLLACQWDICQPVSLTAKLAVLTSLVSQLQRALSGNEPCMSVRPLLHRAGWHAAALDGLLLRRMHQQAAGPFAPLRHTLQTLCGVTPRRAVRWSAPSRSEPDRRAVRVAAARRWLVRMRPRPGAGLLMLMSGALVLWGASTLRGISLAPGSPVWPDTPAQTAPSWPEDNDGWMYLVNGVSDGTVSPDSRPVEVLWPDSPDTVVAGWQQGLAPLQALSVRLNAPEASQGKAPSADEMRLPVYAALQSLYRVAPPEIRPRVKALPVPDKAVYGTRLTTAPLRRTGGGR</sequence>
<gene>
    <name evidence="2" type="ORF">NG99_03025</name>
</gene>
<dbReference type="eggNOG" id="COG3515">
    <property type="taxonomic scope" value="Bacteria"/>
</dbReference>
<dbReference type="InterPro" id="IPR010657">
    <property type="entry name" value="ImpA_N"/>
</dbReference>
<dbReference type="PANTHER" id="PTHR37024:SF5">
    <property type="entry name" value="IMPA N-TERMINAL DOMAIN-CONTAINING PROTEIN"/>
    <property type="match status" value="1"/>
</dbReference>
<dbReference type="STRING" id="371042.NG99_03025"/>
<dbReference type="Pfam" id="PF06812">
    <property type="entry name" value="ImpA_N"/>
    <property type="match status" value="1"/>
</dbReference>
<keyword evidence="3" id="KW-1185">Reference proteome</keyword>
<evidence type="ECO:0000259" key="1">
    <source>
        <dbReference type="Pfam" id="PF06812"/>
    </source>
</evidence>
<accession>A0A0A4ACF3</accession>
<proteinExistence type="predicted"/>
<name>A0A0A4ACF3_9GAMM</name>
<dbReference type="Proteomes" id="UP000030351">
    <property type="component" value="Unassembled WGS sequence"/>
</dbReference>
<feature type="domain" description="ImpA N-terminal" evidence="1">
    <location>
        <begin position="4"/>
        <end position="101"/>
    </location>
</feature>
<reference evidence="2 3" key="1">
    <citation type="submission" date="2014-10" db="EMBL/GenBank/DDBJ databases">
        <title>Genome sequence of Erwinia typographi M043b.</title>
        <authorList>
            <person name="Chan K.-G."/>
            <person name="Tan W.-S."/>
        </authorList>
    </citation>
    <scope>NUCLEOTIDE SEQUENCE [LARGE SCALE GENOMIC DNA]</scope>
    <source>
        <strain evidence="2 3">M043b</strain>
    </source>
</reference>
<dbReference type="EMBL" id="JRUQ01000014">
    <property type="protein sequence ID" value="KGT95498.1"/>
    <property type="molecule type" value="Genomic_DNA"/>
</dbReference>
<evidence type="ECO:0000313" key="2">
    <source>
        <dbReference type="EMBL" id="KGT95498.1"/>
    </source>
</evidence>
<evidence type="ECO:0000313" key="3">
    <source>
        <dbReference type="Proteomes" id="UP000030351"/>
    </source>
</evidence>